<dbReference type="RefSeq" id="WP_253858172.1">
    <property type="nucleotide sequence ID" value="NZ_BAAALM010000008.1"/>
</dbReference>
<gene>
    <name evidence="3" type="ORF">GCM10009675_25590</name>
</gene>
<reference evidence="3 4" key="1">
    <citation type="journal article" date="2019" name="Int. J. Syst. Evol. Microbiol.">
        <title>The Global Catalogue of Microorganisms (GCM) 10K type strain sequencing project: providing services to taxonomists for standard genome sequencing and annotation.</title>
        <authorList>
            <consortium name="The Broad Institute Genomics Platform"/>
            <consortium name="The Broad Institute Genome Sequencing Center for Infectious Disease"/>
            <person name="Wu L."/>
            <person name="Ma J."/>
        </authorList>
    </citation>
    <scope>NUCLEOTIDE SEQUENCE [LARGE SCALE GENOMIC DNA]</scope>
    <source>
        <strain evidence="3 4">JCM 13022</strain>
    </source>
</reference>
<organism evidence="3 4">
    <name type="scientific">Prauserella alba</name>
    <dbReference type="NCBI Taxonomy" id="176898"/>
    <lineage>
        <taxon>Bacteria</taxon>
        <taxon>Bacillati</taxon>
        <taxon>Actinomycetota</taxon>
        <taxon>Actinomycetes</taxon>
        <taxon>Pseudonocardiales</taxon>
        <taxon>Pseudonocardiaceae</taxon>
        <taxon>Prauserella</taxon>
    </lineage>
</organism>
<keyword evidence="4" id="KW-1185">Reference proteome</keyword>
<evidence type="ECO:0000259" key="2">
    <source>
        <dbReference type="Pfam" id="PF18013"/>
    </source>
</evidence>
<evidence type="ECO:0000313" key="4">
    <source>
        <dbReference type="Proteomes" id="UP001500467"/>
    </source>
</evidence>
<name>A0ABN1VCM6_9PSEU</name>
<protein>
    <recommendedName>
        <fullName evidence="2">Phage tail lysozyme domain-containing protein</fullName>
    </recommendedName>
</protein>
<evidence type="ECO:0000256" key="1">
    <source>
        <dbReference type="SAM" id="MobiDB-lite"/>
    </source>
</evidence>
<proteinExistence type="predicted"/>
<dbReference type="EMBL" id="BAAALM010000008">
    <property type="protein sequence ID" value="GAA1205621.1"/>
    <property type="molecule type" value="Genomic_DNA"/>
</dbReference>
<evidence type="ECO:0000313" key="3">
    <source>
        <dbReference type="EMBL" id="GAA1205621.1"/>
    </source>
</evidence>
<sequence length="289" mass="30950">MASGTIVTGPAQAQETSDVEAGGMSPNQGIAPTVIRENERRAFEFFTAKGLTDRQAAGVVGNLRQESGVDPRAIQDPGPGRGIAQWSVGGRWDTDPTNLIAFANNRDKSRWGLNIQLKFIWHELNVNSRFGKSDLLSATTIREATEVFAEKYEVCGHCLTDQRVEYAKDAFDRYAGGGGGSGNPYTPGEVCGSGFKVINQHGLNGNGRVYLMYNGATGKNCVTTIKNTKIGKKSPTSAFLKVQNGTRGEDKGNFGYYAGPVKKYAAGQCVKWGGSVGDKSYASGFEHCG</sequence>
<comment type="caution">
    <text evidence="3">The sequence shown here is derived from an EMBL/GenBank/DDBJ whole genome shotgun (WGS) entry which is preliminary data.</text>
</comment>
<feature type="region of interest" description="Disordered" evidence="1">
    <location>
        <begin position="1"/>
        <end position="27"/>
    </location>
</feature>
<dbReference type="Proteomes" id="UP001500467">
    <property type="component" value="Unassembled WGS sequence"/>
</dbReference>
<dbReference type="InterPro" id="IPR041219">
    <property type="entry name" value="Phage_lysozyme2"/>
</dbReference>
<dbReference type="Gene3D" id="1.10.530.10">
    <property type="match status" value="1"/>
</dbReference>
<dbReference type="Pfam" id="PF18013">
    <property type="entry name" value="Phage_lysozyme2"/>
    <property type="match status" value="1"/>
</dbReference>
<feature type="domain" description="Phage tail lysozyme" evidence="2">
    <location>
        <begin position="37"/>
        <end position="174"/>
    </location>
</feature>
<accession>A0ABN1VCM6</accession>